<dbReference type="InterPro" id="IPR015942">
    <property type="entry name" value="Asp/Glu/hydantoin_racemase"/>
</dbReference>
<dbReference type="PANTHER" id="PTHR21198:SF2">
    <property type="entry name" value="GLUTAMATE RACEMASE"/>
    <property type="match status" value="1"/>
</dbReference>
<protein>
    <recommendedName>
        <fullName evidence="2 7">Glutamate racemase</fullName>
        <ecNumber evidence="2 7">5.1.1.3</ecNumber>
    </recommendedName>
</protein>
<dbReference type="STRING" id="33007.HMPREF3198_00581"/>
<dbReference type="InterPro" id="IPR001920">
    <property type="entry name" value="Asp/Glu_race"/>
</dbReference>
<keyword evidence="3 7" id="KW-0133">Cell shape</keyword>
<dbReference type="PANTHER" id="PTHR21198">
    <property type="entry name" value="GLUTAMATE RACEMASE"/>
    <property type="match status" value="1"/>
</dbReference>
<keyword evidence="4 7" id="KW-0573">Peptidoglycan synthesis</keyword>
<dbReference type="AlphaFoldDB" id="A0A2I1ILZ5"/>
<evidence type="ECO:0000313" key="8">
    <source>
        <dbReference type="EMBL" id="PKY72149.1"/>
    </source>
</evidence>
<feature type="active site" description="Proton donor/acceptor" evidence="7">
    <location>
        <position position="188"/>
    </location>
</feature>
<evidence type="ECO:0000256" key="2">
    <source>
        <dbReference type="ARBA" id="ARBA00013090"/>
    </source>
</evidence>
<dbReference type="InterPro" id="IPR018187">
    <property type="entry name" value="Asp/Glu_racemase_AS_1"/>
</dbReference>
<dbReference type="GO" id="GO:0008360">
    <property type="term" value="P:regulation of cell shape"/>
    <property type="evidence" value="ECO:0007669"/>
    <property type="project" value="UniProtKB-KW"/>
</dbReference>
<evidence type="ECO:0000256" key="4">
    <source>
        <dbReference type="ARBA" id="ARBA00022984"/>
    </source>
</evidence>
<dbReference type="InterPro" id="IPR033134">
    <property type="entry name" value="Asp/Glu_racemase_AS_2"/>
</dbReference>
<dbReference type="Proteomes" id="UP000235122">
    <property type="component" value="Unassembled WGS sequence"/>
</dbReference>
<dbReference type="RefSeq" id="WP_024331226.1">
    <property type="nucleotide sequence ID" value="NZ_JASOXK010000003.1"/>
</dbReference>
<dbReference type="FunFam" id="3.40.50.1860:FF:000001">
    <property type="entry name" value="Glutamate racemase"/>
    <property type="match status" value="1"/>
</dbReference>
<comment type="catalytic activity">
    <reaction evidence="1 7">
        <text>L-glutamate = D-glutamate</text>
        <dbReference type="Rhea" id="RHEA:12813"/>
        <dbReference type="ChEBI" id="CHEBI:29985"/>
        <dbReference type="ChEBI" id="CHEBI:29986"/>
        <dbReference type="EC" id="5.1.1.3"/>
    </reaction>
</comment>
<dbReference type="InterPro" id="IPR004391">
    <property type="entry name" value="Glu_race"/>
</dbReference>
<comment type="pathway">
    <text evidence="7">Cell wall biogenesis; peptidoglycan biosynthesis.</text>
</comment>
<gene>
    <name evidence="7" type="primary">murI</name>
    <name evidence="8" type="ORF">CYJ19_08090</name>
</gene>
<reference evidence="8 9" key="1">
    <citation type="submission" date="2017-12" db="EMBL/GenBank/DDBJ databases">
        <title>Phylogenetic diversity of female urinary microbiome.</title>
        <authorList>
            <person name="Thomas-White K."/>
            <person name="Wolfe A.J."/>
        </authorList>
    </citation>
    <scope>NUCLEOTIDE SEQUENCE [LARGE SCALE GENOMIC DNA]</scope>
    <source>
        <strain evidence="8 9">UMB0402</strain>
    </source>
</reference>
<dbReference type="NCBIfam" id="TIGR00067">
    <property type="entry name" value="glut_race"/>
    <property type="match status" value="1"/>
</dbReference>
<evidence type="ECO:0000256" key="7">
    <source>
        <dbReference type="HAMAP-Rule" id="MF_00258"/>
    </source>
</evidence>
<feature type="binding site" evidence="7">
    <location>
        <begin position="42"/>
        <end position="43"/>
    </location>
    <ligand>
        <name>substrate</name>
    </ligand>
</feature>
<dbReference type="PROSITE" id="PS00924">
    <property type="entry name" value="ASP_GLU_RACEMASE_2"/>
    <property type="match status" value="1"/>
</dbReference>
<accession>A0A2I1ILZ5</accession>
<dbReference type="PROSITE" id="PS00923">
    <property type="entry name" value="ASP_GLU_RACEMASE_1"/>
    <property type="match status" value="1"/>
</dbReference>
<dbReference type="GeneID" id="35867353"/>
<organism evidence="8 9">
    <name type="scientific">Winkia neuii</name>
    <dbReference type="NCBI Taxonomy" id="33007"/>
    <lineage>
        <taxon>Bacteria</taxon>
        <taxon>Bacillati</taxon>
        <taxon>Actinomycetota</taxon>
        <taxon>Actinomycetes</taxon>
        <taxon>Actinomycetales</taxon>
        <taxon>Actinomycetaceae</taxon>
        <taxon>Winkia</taxon>
    </lineage>
</organism>
<name>A0A2I1ILZ5_9ACTO</name>
<evidence type="ECO:0000313" key="9">
    <source>
        <dbReference type="Proteomes" id="UP000235122"/>
    </source>
</evidence>
<evidence type="ECO:0000256" key="3">
    <source>
        <dbReference type="ARBA" id="ARBA00022960"/>
    </source>
</evidence>
<comment type="function">
    <text evidence="7">Provides the (R)-glutamate required for cell wall biosynthesis.</text>
</comment>
<feature type="binding site" evidence="7">
    <location>
        <begin position="189"/>
        <end position="190"/>
    </location>
    <ligand>
        <name>substrate</name>
    </ligand>
</feature>
<dbReference type="GO" id="GO:0009252">
    <property type="term" value="P:peptidoglycan biosynthetic process"/>
    <property type="evidence" value="ECO:0007669"/>
    <property type="project" value="UniProtKB-UniRule"/>
</dbReference>
<feature type="binding site" evidence="7">
    <location>
        <begin position="75"/>
        <end position="76"/>
    </location>
    <ligand>
        <name>substrate</name>
    </ligand>
</feature>
<dbReference type="Pfam" id="PF01177">
    <property type="entry name" value="Asp_Glu_race"/>
    <property type="match status" value="1"/>
</dbReference>
<feature type="active site" description="Proton donor/acceptor" evidence="7">
    <location>
        <position position="74"/>
    </location>
</feature>
<keyword evidence="6 7" id="KW-0961">Cell wall biogenesis/degradation</keyword>
<keyword evidence="5 7" id="KW-0413">Isomerase</keyword>
<dbReference type="GO" id="GO:0008881">
    <property type="term" value="F:glutamate racemase activity"/>
    <property type="evidence" value="ECO:0007669"/>
    <property type="project" value="UniProtKB-UniRule"/>
</dbReference>
<sequence>MNDAPIGIFDSGLGGLTVARAVIDQLPHESIYYVGDTANTPYGEKSIAEVRELALAVMDDLVSKRGVKMLVIACNTATAAVLHDARERYTAKAGIPVVEVIRPAARRAVEATRNNRIGVIGTRATVRSGAYVDALAAVPGLQITQQACPRFVEFVESGITTGAEVLKVSRSYLEPIKAAGVDTLILGCTHYPLLQGAISYVMGPKVTLVSSSDETAADVYRELVGGDLEAGPTPPKHRFTCTGPSEPFLSLAKRIMGPAVPVIPAST</sequence>
<proteinExistence type="inferred from homology"/>
<dbReference type="UniPathway" id="UPA00219"/>
<evidence type="ECO:0000256" key="1">
    <source>
        <dbReference type="ARBA" id="ARBA00001602"/>
    </source>
</evidence>
<dbReference type="SUPFAM" id="SSF53681">
    <property type="entry name" value="Aspartate/glutamate racemase"/>
    <property type="match status" value="2"/>
</dbReference>
<dbReference type="HAMAP" id="MF_00258">
    <property type="entry name" value="Glu_racemase"/>
    <property type="match status" value="1"/>
</dbReference>
<comment type="caution">
    <text evidence="8">The sequence shown here is derived from an EMBL/GenBank/DDBJ whole genome shotgun (WGS) entry which is preliminary data.</text>
</comment>
<evidence type="ECO:0000256" key="5">
    <source>
        <dbReference type="ARBA" id="ARBA00023235"/>
    </source>
</evidence>
<feature type="binding site" evidence="7">
    <location>
        <begin position="10"/>
        <end position="11"/>
    </location>
    <ligand>
        <name>substrate</name>
    </ligand>
</feature>
<dbReference type="GO" id="GO:0071555">
    <property type="term" value="P:cell wall organization"/>
    <property type="evidence" value="ECO:0007669"/>
    <property type="project" value="UniProtKB-KW"/>
</dbReference>
<dbReference type="Gene3D" id="3.40.50.1860">
    <property type="match status" value="2"/>
</dbReference>
<comment type="similarity">
    <text evidence="7">Belongs to the aspartate/glutamate racemases family.</text>
</comment>
<evidence type="ECO:0000256" key="6">
    <source>
        <dbReference type="ARBA" id="ARBA00023316"/>
    </source>
</evidence>
<dbReference type="EC" id="5.1.1.3" evidence="2 7"/>
<keyword evidence="9" id="KW-1185">Reference proteome</keyword>
<dbReference type="EMBL" id="PKKO01000004">
    <property type="protein sequence ID" value="PKY72149.1"/>
    <property type="molecule type" value="Genomic_DNA"/>
</dbReference>